<evidence type="ECO:0000256" key="2">
    <source>
        <dbReference type="ARBA" id="ARBA00022741"/>
    </source>
</evidence>
<dbReference type="RefSeq" id="WP_343993261.1">
    <property type="nucleotide sequence ID" value="NZ_BAAALG010000006.1"/>
</dbReference>
<keyword evidence="3" id="KW-0418">Kinase</keyword>
<name>A0ABN1TRN6_9ACTN</name>
<keyword evidence="1" id="KW-0808">Transferase</keyword>
<dbReference type="Proteomes" id="UP001501581">
    <property type="component" value="Unassembled WGS sequence"/>
</dbReference>
<feature type="domain" description="Maltokinase N-terminal cap" evidence="5">
    <location>
        <begin position="20"/>
        <end position="99"/>
    </location>
</feature>
<comment type="caution">
    <text evidence="6">The sequence shown here is derived from an EMBL/GenBank/DDBJ whole genome shotgun (WGS) entry which is preliminary data.</text>
</comment>
<evidence type="ECO:0000256" key="1">
    <source>
        <dbReference type="ARBA" id="ARBA00022679"/>
    </source>
</evidence>
<organism evidence="6 7">
    <name type="scientific">Nocardioides dubius</name>
    <dbReference type="NCBI Taxonomy" id="317019"/>
    <lineage>
        <taxon>Bacteria</taxon>
        <taxon>Bacillati</taxon>
        <taxon>Actinomycetota</taxon>
        <taxon>Actinomycetes</taxon>
        <taxon>Propionibacteriales</taxon>
        <taxon>Nocardioidaceae</taxon>
        <taxon>Nocardioides</taxon>
    </lineage>
</organism>
<dbReference type="Pfam" id="PF18085">
    <property type="entry name" value="Mak_N_cap"/>
    <property type="match status" value="1"/>
</dbReference>
<evidence type="ECO:0000259" key="5">
    <source>
        <dbReference type="Pfam" id="PF18085"/>
    </source>
</evidence>
<dbReference type="InterPro" id="IPR040999">
    <property type="entry name" value="Mak_N_cap"/>
</dbReference>
<keyword evidence="2" id="KW-0547">Nucleotide-binding</keyword>
<dbReference type="EMBL" id="BAAALG010000006">
    <property type="protein sequence ID" value="GAA1099598.1"/>
    <property type="molecule type" value="Genomic_DNA"/>
</dbReference>
<accession>A0ABN1TRN6</accession>
<evidence type="ECO:0000313" key="6">
    <source>
        <dbReference type="EMBL" id="GAA1099598.1"/>
    </source>
</evidence>
<dbReference type="NCBIfam" id="NF047744">
    <property type="entry name" value="CG0192_rel"/>
    <property type="match status" value="1"/>
</dbReference>
<reference evidence="6 7" key="1">
    <citation type="journal article" date="2019" name="Int. J. Syst. Evol. Microbiol.">
        <title>The Global Catalogue of Microorganisms (GCM) 10K type strain sequencing project: providing services to taxonomists for standard genome sequencing and annotation.</title>
        <authorList>
            <consortium name="The Broad Institute Genomics Platform"/>
            <consortium name="The Broad Institute Genome Sequencing Center for Infectious Disease"/>
            <person name="Wu L."/>
            <person name="Ma J."/>
        </authorList>
    </citation>
    <scope>NUCLEOTIDE SEQUENCE [LARGE SCALE GENOMIC DNA]</scope>
    <source>
        <strain evidence="6 7">JCM 13008</strain>
    </source>
</reference>
<proteinExistence type="predicted"/>
<keyword evidence="7" id="KW-1185">Reference proteome</keyword>
<evidence type="ECO:0000313" key="7">
    <source>
        <dbReference type="Proteomes" id="UP001501581"/>
    </source>
</evidence>
<evidence type="ECO:0000256" key="3">
    <source>
        <dbReference type="ARBA" id="ARBA00022777"/>
    </source>
</evidence>
<keyword evidence="4" id="KW-0067">ATP-binding</keyword>
<sequence>MAVLHRAEISPSKLEVATAWLDDQPWGGTGAVELIGGYRFDDPDGEVGVEALIARRGDLIAQVPLTYRGAPLDGAESHLITTMEHSALGRRWIYDATHDPVAQACFARALADEQQQAAVELHHLDGSVEQIDPAVKVHLAGEPSRGSVVLSGDLRSPVDGAARLVATWDGGEAVVAAAG</sequence>
<evidence type="ECO:0000256" key="4">
    <source>
        <dbReference type="ARBA" id="ARBA00022840"/>
    </source>
</evidence>
<protein>
    <recommendedName>
        <fullName evidence="5">Maltokinase N-terminal cap domain-containing protein</fullName>
    </recommendedName>
</protein>
<gene>
    <name evidence="6" type="ORF">GCM10009668_16670</name>
</gene>